<accession>A0ACB9FNR6</accession>
<keyword evidence="2" id="KW-1185">Reference proteome</keyword>
<dbReference type="Proteomes" id="UP001055879">
    <property type="component" value="Linkage Group LG01"/>
</dbReference>
<dbReference type="EMBL" id="CM042047">
    <property type="protein sequence ID" value="KAI3772919.1"/>
    <property type="molecule type" value="Genomic_DNA"/>
</dbReference>
<reference evidence="2" key="1">
    <citation type="journal article" date="2022" name="Mol. Ecol. Resour.">
        <title>The genomes of chicory, endive, great burdock and yacon provide insights into Asteraceae palaeo-polyploidization history and plant inulin production.</title>
        <authorList>
            <person name="Fan W."/>
            <person name="Wang S."/>
            <person name="Wang H."/>
            <person name="Wang A."/>
            <person name="Jiang F."/>
            <person name="Liu H."/>
            <person name="Zhao H."/>
            <person name="Xu D."/>
            <person name="Zhang Y."/>
        </authorList>
    </citation>
    <scope>NUCLEOTIDE SEQUENCE [LARGE SCALE GENOMIC DNA]</scope>
    <source>
        <strain evidence="2">cv. Niubang</strain>
    </source>
</reference>
<reference evidence="1 2" key="2">
    <citation type="journal article" date="2022" name="Mol. Ecol. Resour.">
        <title>The genomes of chicory, endive, great burdock and yacon provide insights into Asteraceae paleo-polyploidization history and plant inulin production.</title>
        <authorList>
            <person name="Fan W."/>
            <person name="Wang S."/>
            <person name="Wang H."/>
            <person name="Wang A."/>
            <person name="Jiang F."/>
            <person name="Liu H."/>
            <person name="Zhao H."/>
            <person name="Xu D."/>
            <person name="Zhang Y."/>
        </authorList>
    </citation>
    <scope>NUCLEOTIDE SEQUENCE [LARGE SCALE GENOMIC DNA]</scope>
    <source>
        <strain evidence="2">cv. Niubang</strain>
    </source>
</reference>
<evidence type="ECO:0000313" key="1">
    <source>
        <dbReference type="EMBL" id="KAI3772919.1"/>
    </source>
</evidence>
<evidence type="ECO:0000313" key="2">
    <source>
        <dbReference type="Proteomes" id="UP001055879"/>
    </source>
</evidence>
<name>A0ACB9FNR6_ARCLA</name>
<protein>
    <submittedName>
        <fullName evidence="1">Uncharacterized protein</fullName>
    </submittedName>
</protein>
<sequence length="93" mass="10206">MRKALSFCSVVLISYSSMTFVLSFVGLLQDDVDPMVSLMKVEKIPWNHIVILVGVILYGVPGTEKTLLAKVCILKLLSDVMVLLGVNLKPSLL</sequence>
<comment type="caution">
    <text evidence="1">The sequence shown here is derived from an EMBL/GenBank/DDBJ whole genome shotgun (WGS) entry which is preliminary data.</text>
</comment>
<proteinExistence type="predicted"/>
<gene>
    <name evidence="1" type="ORF">L6452_04114</name>
</gene>
<organism evidence="1 2">
    <name type="scientific">Arctium lappa</name>
    <name type="common">Greater burdock</name>
    <name type="synonym">Lappa major</name>
    <dbReference type="NCBI Taxonomy" id="4217"/>
    <lineage>
        <taxon>Eukaryota</taxon>
        <taxon>Viridiplantae</taxon>
        <taxon>Streptophyta</taxon>
        <taxon>Embryophyta</taxon>
        <taxon>Tracheophyta</taxon>
        <taxon>Spermatophyta</taxon>
        <taxon>Magnoliopsida</taxon>
        <taxon>eudicotyledons</taxon>
        <taxon>Gunneridae</taxon>
        <taxon>Pentapetalae</taxon>
        <taxon>asterids</taxon>
        <taxon>campanulids</taxon>
        <taxon>Asterales</taxon>
        <taxon>Asteraceae</taxon>
        <taxon>Carduoideae</taxon>
        <taxon>Cardueae</taxon>
        <taxon>Arctiinae</taxon>
        <taxon>Arctium</taxon>
    </lineage>
</organism>